<evidence type="ECO:0000259" key="4">
    <source>
        <dbReference type="PROSITE" id="PS50995"/>
    </source>
</evidence>
<dbReference type="PRINTS" id="PR00598">
    <property type="entry name" value="HTHMARR"/>
</dbReference>
<sequence>MDNNERKEVAGDILQLVFQLQKKVMRHVMQESKLDVSPLQVHVLDTLKEEKIATMTMMAKETRMPKTQMTRIIDKLVTQGLVQREYDAADRRIIKIKLTEAGLTLVDCIKAEAVEVVNEKLKILDDKQLTRIKESASRMFEVIKGLP</sequence>
<dbReference type="PANTHER" id="PTHR42756:SF1">
    <property type="entry name" value="TRANSCRIPTIONAL REPRESSOR OF EMRAB OPERON"/>
    <property type="match status" value="1"/>
</dbReference>
<dbReference type="Gene3D" id="1.10.10.10">
    <property type="entry name" value="Winged helix-like DNA-binding domain superfamily/Winged helix DNA-binding domain"/>
    <property type="match status" value="1"/>
</dbReference>
<gene>
    <name evidence="5" type="ORF">SPACI_008280</name>
</gene>
<dbReference type="InterPro" id="IPR036388">
    <property type="entry name" value="WH-like_DNA-bd_sf"/>
</dbReference>
<evidence type="ECO:0000313" key="5">
    <source>
        <dbReference type="EMBL" id="XFO70828.1"/>
    </source>
</evidence>
<feature type="domain" description="HTH marR-type" evidence="4">
    <location>
        <begin position="6"/>
        <end position="141"/>
    </location>
</feature>
<dbReference type="PROSITE" id="PS50995">
    <property type="entry name" value="HTH_MARR_2"/>
    <property type="match status" value="1"/>
</dbReference>
<accession>A0ABZ3IY92</accession>
<reference evidence="5" key="1">
    <citation type="submission" date="2024-05" db="EMBL/GenBank/DDBJ databases">
        <title>Isolation and characterization of Sporomusa carbonis sp. nov., a carboxydotrophic hydrogenogen in the genus of Sporomusa isolated from a charcoal burning pile.</title>
        <authorList>
            <person name="Boeer T."/>
            <person name="Rosenbaum F."/>
            <person name="Eysell L."/>
            <person name="Mueller V."/>
            <person name="Daniel R."/>
            <person name="Poehlein A."/>
        </authorList>
    </citation>
    <scope>NUCLEOTIDE SEQUENCE [LARGE SCALE GENOMIC DNA]</scope>
    <source>
        <strain evidence="5">DSM 3132</strain>
    </source>
</reference>
<dbReference type="InterPro" id="IPR023187">
    <property type="entry name" value="Tscrpt_reg_MarR-type_CS"/>
</dbReference>
<dbReference type="RefSeq" id="WP_169716954.1">
    <property type="nucleotide sequence ID" value="NZ_CP155571.1"/>
</dbReference>
<evidence type="ECO:0000313" key="6">
    <source>
        <dbReference type="Proteomes" id="UP000216052"/>
    </source>
</evidence>
<dbReference type="SMART" id="SM00347">
    <property type="entry name" value="HTH_MARR"/>
    <property type="match status" value="1"/>
</dbReference>
<dbReference type="SUPFAM" id="SSF46785">
    <property type="entry name" value="Winged helix' DNA-binding domain"/>
    <property type="match status" value="1"/>
</dbReference>
<protein>
    <recommendedName>
        <fullName evidence="4">HTH marR-type domain-containing protein</fullName>
    </recommendedName>
</protein>
<keyword evidence="3" id="KW-0804">Transcription</keyword>
<dbReference type="PROSITE" id="PS01117">
    <property type="entry name" value="HTH_MARR_1"/>
    <property type="match status" value="1"/>
</dbReference>
<dbReference type="EMBL" id="CP155571">
    <property type="protein sequence ID" value="XFO70828.1"/>
    <property type="molecule type" value="Genomic_DNA"/>
</dbReference>
<name>A0ABZ3IY92_SPOA4</name>
<dbReference type="InterPro" id="IPR036390">
    <property type="entry name" value="WH_DNA-bd_sf"/>
</dbReference>
<evidence type="ECO:0000256" key="2">
    <source>
        <dbReference type="ARBA" id="ARBA00023125"/>
    </source>
</evidence>
<organism evidence="5 6">
    <name type="scientific">Sporomusa acidovorans (strain ATCC 49682 / DSM 3132 / Mol)</name>
    <dbReference type="NCBI Taxonomy" id="1123286"/>
    <lineage>
        <taxon>Bacteria</taxon>
        <taxon>Bacillati</taxon>
        <taxon>Bacillota</taxon>
        <taxon>Negativicutes</taxon>
        <taxon>Selenomonadales</taxon>
        <taxon>Sporomusaceae</taxon>
        <taxon>Sporomusa</taxon>
    </lineage>
</organism>
<evidence type="ECO:0000256" key="3">
    <source>
        <dbReference type="ARBA" id="ARBA00023163"/>
    </source>
</evidence>
<keyword evidence="6" id="KW-1185">Reference proteome</keyword>
<evidence type="ECO:0000256" key="1">
    <source>
        <dbReference type="ARBA" id="ARBA00023015"/>
    </source>
</evidence>
<dbReference type="InterPro" id="IPR000835">
    <property type="entry name" value="HTH_MarR-typ"/>
</dbReference>
<dbReference type="Proteomes" id="UP000216052">
    <property type="component" value="Chromosome"/>
</dbReference>
<keyword evidence="2" id="KW-0238">DNA-binding</keyword>
<proteinExistence type="predicted"/>
<dbReference type="PANTHER" id="PTHR42756">
    <property type="entry name" value="TRANSCRIPTIONAL REGULATOR, MARR"/>
    <property type="match status" value="1"/>
</dbReference>
<keyword evidence="1" id="KW-0805">Transcription regulation</keyword>
<dbReference type="Pfam" id="PF12802">
    <property type="entry name" value="MarR_2"/>
    <property type="match status" value="1"/>
</dbReference>